<dbReference type="PANTHER" id="PTHR33085">
    <property type="entry name" value="OS12G0113100 PROTEIN-RELATED"/>
    <property type="match status" value="1"/>
</dbReference>
<evidence type="ECO:0000313" key="1">
    <source>
        <dbReference type="EnsemblPlants" id="EMT12653"/>
    </source>
</evidence>
<dbReference type="ExpressionAtlas" id="M8CC21">
    <property type="expression patterns" value="baseline"/>
</dbReference>
<dbReference type="PANTHER" id="PTHR33085:SF125">
    <property type="entry name" value="EXPRESSED PROTEIN"/>
    <property type="match status" value="1"/>
</dbReference>
<reference evidence="1" key="1">
    <citation type="submission" date="2015-06" db="UniProtKB">
        <authorList>
            <consortium name="EnsemblPlants"/>
        </authorList>
    </citation>
    <scope>IDENTIFICATION</scope>
</reference>
<accession>M8CC21</accession>
<proteinExistence type="predicted"/>
<name>M8CC21_AEGTA</name>
<protein>
    <submittedName>
        <fullName evidence="1">Uncharacterized protein</fullName>
    </submittedName>
</protein>
<sequence length="530" mass="59770">MALSLSLTLSLSLIFNTMFSLEIDSTRSFAVRLLGSDELWVYDQIIHWNLANWIDLSSLGEVLCGSFILRCPHLVTEEVVRHVFVLLLLREQKGWRHNPRSCDVYATTLTLDPEFGSSSQQVHRFEKIRGNLKKFTEKGCKTKIVYGFGKAIWISQSRCFLFSQAISQKIRLFNLDLERMHRRFLNVIVQDLSTRINSLYLVDLWKHLFCRSTGKAEAAEDAKLEKKNPAALIDPLKLHKPQLRFGSFLLSALLTENCLLLADSTHSAFLYDNDLNSVQPIQSMNFPKGPNCVCFSAPQANPLDSHRYYILDLSPASTINSPFKVLSYRSNSFSSESHVKSNYTNSFYWDTLPVPPFLGDDYGRTIDICSSMMINGSTICISSVEKGVGTYTFDIVTKLWTQAGNWVLPFYGKAEYVPELNLSFALSADSPHRLCALTCTSMHHGGPPALQHTFDELDLPENWSPYKCHLVNLGSGNFCIISFCKTMNCEFAVFTGVEVKPCINGDGPLRMIKHLSKSFSLGSHSIKSML</sequence>
<dbReference type="InterPro" id="IPR012871">
    <property type="entry name" value="DUF1668_ORYSA"/>
</dbReference>
<dbReference type="Pfam" id="PF07893">
    <property type="entry name" value="DUF1668"/>
    <property type="match status" value="1"/>
</dbReference>
<organism evidence="1">
    <name type="scientific">Aegilops tauschii</name>
    <name type="common">Tausch's goatgrass</name>
    <name type="synonym">Aegilops squarrosa</name>
    <dbReference type="NCBI Taxonomy" id="37682"/>
    <lineage>
        <taxon>Eukaryota</taxon>
        <taxon>Viridiplantae</taxon>
        <taxon>Streptophyta</taxon>
        <taxon>Embryophyta</taxon>
        <taxon>Tracheophyta</taxon>
        <taxon>Spermatophyta</taxon>
        <taxon>Magnoliopsida</taxon>
        <taxon>Liliopsida</taxon>
        <taxon>Poales</taxon>
        <taxon>Poaceae</taxon>
        <taxon>BOP clade</taxon>
        <taxon>Pooideae</taxon>
        <taxon>Triticodae</taxon>
        <taxon>Triticeae</taxon>
        <taxon>Triticinae</taxon>
        <taxon>Aegilops</taxon>
    </lineage>
</organism>
<dbReference type="AlphaFoldDB" id="M8CC21"/>
<dbReference type="EnsemblPlants" id="EMT12653">
    <property type="protein sequence ID" value="EMT12653"/>
    <property type="gene ID" value="F775_27180"/>
</dbReference>